<comment type="pathway">
    <text evidence="2">Carbohydrate biosynthesis; gluconeogenesis.</text>
</comment>
<feature type="compositionally biased region" description="Low complexity" evidence="3">
    <location>
        <begin position="255"/>
        <end position="264"/>
    </location>
</feature>
<dbReference type="EMBL" id="FMCW01000054">
    <property type="protein sequence ID" value="SCF21510.1"/>
    <property type="molecule type" value="Genomic_DNA"/>
</dbReference>
<accession>A0A1C4YLH3</accession>
<protein>
    <recommendedName>
        <fullName evidence="2">Triosephosphate isomerase</fullName>
        <ecNumber evidence="2">5.3.1.1</ecNumber>
    </recommendedName>
</protein>
<dbReference type="UniPathway" id="UPA00138"/>
<proteinExistence type="inferred from homology"/>
<dbReference type="GO" id="GO:0004807">
    <property type="term" value="F:triose-phosphate isomerase activity"/>
    <property type="evidence" value="ECO:0007669"/>
    <property type="project" value="UniProtKB-EC"/>
</dbReference>
<comment type="pathway">
    <text evidence="2">Carbohydrate degradation; glycolysis; D-glyceraldehyde 3-phosphate from glycerone phosphate: step 1/1.</text>
</comment>
<comment type="similarity">
    <text evidence="2">Belongs to the triosephosphate isomerase family.</text>
</comment>
<dbReference type="Gene3D" id="3.20.20.70">
    <property type="entry name" value="Aldolase class I"/>
    <property type="match status" value="1"/>
</dbReference>
<gene>
    <name evidence="4" type="ORF">GA0070558_1545</name>
</gene>
<keyword evidence="2" id="KW-0312">Gluconeogenesis</keyword>
<keyword evidence="2" id="KW-0324">Glycolysis</keyword>
<dbReference type="GO" id="GO:0019563">
    <property type="term" value="P:glycerol catabolic process"/>
    <property type="evidence" value="ECO:0007669"/>
    <property type="project" value="TreeGrafter"/>
</dbReference>
<dbReference type="AlphaFoldDB" id="A0A1C4YLH3"/>
<evidence type="ECO:0000313" key="4">
    <source>
        <dbReference type="EMBL" id="SCF21510.1"/>
    </source>
</evidence>
<dbReference type="Pfam" id="PF00121">
    <property type="entry name" value="TIM"/>
    <property type="match status" value="1"/>
</dbReference>
<dbReference type="PANTHER" id="PTHR21139:SF2">
    <property type="entry name" value="TRIOSEPHOSPHATE ISOMERASE"/>
    <property type="match status" value="1"/>
</dbReference>
<evidence type="ECO:0000256" key="1">
    <source>
        <dbReference type="ARBA" id="ARBA00023235"/>
    </source>
</evidence>
<reference evidence="4 5" key="1">
    <citation type="submission" date="2016-06" db="EMBL/GenBank/DDBJ databases">
        <authorList>
            <person name="Kjaerup R.B."/>
            <person name="Dalgaard T.S."/>
            <person name="Juul-Madsen H.R."/>
        </authorList>
    </citation>
    <scope>NUCLEOTIDE SEQUENCE [LARGE SCALE GENOMIC DNA]</scope>
    <source>
        <strain evidence="4 5">DSM 45626</strain>
    </source>
</reference>
<dbReference type="InterPro" id="IPR013785">
    <property type="entry name" value="Aldolase_TIM"/>
</dbReference>
<dbReference type="PROSITE" id="PS51440">
    <property type="entry name" value="TIM_2"/>
    <property type="match status" value="1"/>
</dbReference>
<dbReference type="GO" id="GO:0006096">
    <property type="term" value="P:glycolytic process"/>
    <property type="evidence" value="ECO:0007669"/>
    <property type="project" value="UniProtKB-UniPathway"/>
</dbReference>
<dbReference type="Proteomes" id="UP000199375">
    <property type="component" value="Unassembled WGS sequence"/>
</dbReference>
<comment type="subcellular location">
    <subcellularLocation>
        <location evidence="2">Cytoplasm</location>
    </subcellularLocation>
</comment>
<keyword evidence="1 2" id="KW-0413">Isomerase</keyword>
<evidence type="ECO:0000313" key="5">
    <source>
        <dbReference type="Proteomes" id="UP000199375"/>
    </source>
</evidence>
<evidence type="ECO:0000256" key="2">
    <source>
        <dbReference type="RuleBase" id="RU363013"/>
    </source>
</evidence>
<organism evidence="4 5">
    <name type="scientific">Micromonospora haikouensis</name>
    <dbReference type="NCBI Taxonomy" id="686309"/>
    <lineage>
        <taxon>Bacteria</taxon>
        <taxon>Bacillati</taxon>
        <taxon>Actinomycetota</taxon>
        <taxon>Actinomycetes</taxon>
        <taxon>Micromonosporales</taxon>
        <taxon>Micromonosporaceae</taxon>
        <taxon>Micromonospora</taxon>
    </lineage>
</organism>
<comment type="catalytic activity">
    <reaction evidence="2">
        <text>D-glyceraldehyde 3-phosphate = dihydroxyacetone phosphate</text>
        <dbReference type="Rhea" id="RHEA:18585"/>
        <dbReference type="ChEBI" id="CHEBI:57642"/>
        <dbReference type="ChEBI" id="CHEBI:59776"/>
        <dbReference type="EC" id="5.3.1.1"/>
    </reaction>
</comment>
<dbReference type="RefSeq" id="WP_091286726.1">
    <property type="nucleotide sequence ID" value="NZ_FMCW01000054.1"/>
</dbReference>
<dbReference type="InterPro" id="IPR035990">
    <property type="entry name" value="TIM_sf"/>
</dbReference>
<dbReference type="UniPathway" id="UPA00109">
    <property type="reaction ID" value="UER00189"/>
</dbReference>
<dbReference type="GO" id="GO:0006094">
    <property type="term" value="P:gluconeogenesis"/>
    <property type="evidence" value="ECO:0007669"/>
    <property type="project" value="UniProtKB-UniPathway"/>
</dbReference>
<dbReference type="CDD" id="cd00311">
    <property type="entry name" value="TIM"/>
    <property type="match status" value="1"/>
</dbReference>
<dbReference type="GO" id="GO:0005829">
    <property type="term" value="C:cytosol"/>
    <property type="evidence" value="ECO:0007669"/>
    <property type="project" value="TreeGrafter"/>
</dbReference>
<keyword evidence="2" id="KW-0963">Cytoplasm</keyword>
<comment type="subunit">
    <text evidence="2">Homodimer.</text>
</comment>
<feature type="region of interest" description="Disordered" evidence="3">
    <location>
        <begin position="255"/>
        <end position="282"/>
    </location>
</feature>
<dbReference type="PANTHER" id="PTHR21139">
    <property type="entry name" value="TRIOSEPHOSPHATE ISOMERASE"/>
    <property type="match status" value="1"/>
</dbReference>
<dbReference type="SUPFAM" id="SSF51351">
    <property type="entry name" value="Triosephosphate isomerase (TIM)"/>
    <property type="match status" value="1"/>
</dbReference>
<name>A0A1C4YLH3_9ACTN</name>
<dbReference type="GO" id="GO:0046166">
    <property type="term" value="P:glyceraldehyde-3-phosphate biosynthetic process"/>
    <property type="evidence" value="ECO:0007669"/>
    <property type="project" value="TreeGrafter"/>
</dbReference>
<dbReference type="InterPro" id="IPR000652">
    <property type="entry name" value="Triosephosphate_isomerase"/>
</dbReference>
<sequence>MRDRPLTVGVSLKMYFGQRETLRWCADVARLARGHDAVAAGRVELFVLPSTPLIAPVRGVLAGTRVHVGAQDLHHTDRGAVTGGTSGALLAELGCCYAEVGHFERRTLFGEDDAVVAAKTTAALRNGLTPVLCVGEPDRVDAPAAAADCVAQARAALAAAPPGPVVLAYEPWWAIGRPEPAPPQHIGAVTGPLRDWIADQPGRAGSRVIYGGSAGPGLLGRLGDRVDGLFLGRFAHDPAALAAILDEAATLAGAAPTGDTGDSAHTAGGAPARTGEPPWPSA</sequence>
<dbReference type="EC" id="5.3.1.1" evidence="2"/>
<evidence type="ECO:0000256" key="3">
    <source>
        <dbReference type="SAM" id="MobiDB-lite"/>
    </source>
</evidence>